<sequence>MSSMLIPTILFFSFFFFALYRSIAPAPDRVLNGDTLICFSRNKFFSRELLYCGTQGVFVYRGRTLIAHYRFEEVVRLAKTGWHINKISVWEIECVSGGKHVRYTFCPRGSLWFGHEGFDRLHKHMLRVNPDAVKAKWTGFGLHIDIKF</sequence>
<accession>A0ABY3Y7F8</accession>
<protein>
    <submittedName>
        <fullName evidence="1">Uncharacterized protein</fullName>
    </submittedName>
</protein>
<name>A0ABY3Y7F8_9NEIS</name>
<dbReference type="RefSeq" id="WP_155814837.1">
    <property type="nucleotide sequence ID" value="NZ_CP094241.1"/>
</dbReference>
<gene>
    <name evidence="1" type="ORF">MON40_13035</name>
</gene>
<dbReference type="Proteomes" id="UP000829455">
    <property type="component" value="Chromosome"/>
</dbReference>
<evidence type="ECO:0000313" key="1">
    <source>
        <dbReference type="EMBL" id="UNV84907.1"/>
    </source>
</evidence>
<keyword evidence="2" id="KW-1185">Reference proteome</keyword>
<dbReference type="EMBL" id="CP094241">
    <property type="protein sequence ID" value="UNV84907.1"/>
    <property type="molecule type" value="Genomic_DNA"/>
</dbReference>
<proteinExistence type="predicted"/>
<evidence type="ECO:0000313" key="2">
    <source>
        <dbReference type="Proteomes" id="UP000829455"/>
    </source>
</evidence>
<reference evidence="1 2" key="1">
    <citation type="submission" date="2022-03" db="EMBL/GenBank/DDBJ databases">
        <title>Genome sequencing of Neisseria macacae.</title>
        <authorList>
            <person name="Baek M.-G."/>
        </authorList>
    </citation>
    <scope>NUCLEOTIDE SEQUENCE [LARGE SCALE GENOMIC DNA]</scope>
    <source>
        <strain evidence="1 2">ATCC 33926</strain>
    </source>
</reference>
<organism evidence="1 2">
    <name type="scientific">Neisseria macacae ATCC 33926</name>
    <dbReference type="NCBI Taxonomy" id="997348"/>
    <lineage>
        <taxon>Bacteria</taxon>
        <taxon>Pseudomonadati</taxon>
        <taxon>Pseudomonadota</taxon>
        <taxon>Betaproteobacteria</taxon>
        <taxon>Neisseriales</taxon>
        <taxon>Neisseriaceae</taxon>
        <taxon>Neisseria</taxon>
    </lineage>
</organism>